<evidence type="ECO:0000313" key="3">
    <source>
        <dbReference type="Proteomes" id="UP000228777"/>
    </source>
</evidence>
<dbReference type="GO" id="GO:0042586">
    <property type="term" value="F:peptide deformylase activity"/>
    <property type="evidence" value="ECO:0007669"/>
    <property type="project" value="InterPro"/>
</dbReference>
<dbReference type="SUPFAM" id="SSF56420">
    <property type="entry name" value="Peptide deformylase"/>
    <property type="match status" value="1"/>
</dbReference>
<comment type="caution">
    <text evidence="2">The sequence shown here is derived from an EMBL/GenBank/DDBJ whole genome shotgun (WGS) entry which is preliminary data.</text>
</comment>
<proteinExistence type="inferred from homology"/>
<dbReference type="AlphaFoldDB" id="A0A2M6Z241"/>
<reference evidence="3" key="1">
    <citation type="submission" date="2017-09" db="EMBL/GenBank/DDBJ databases">
        <title>Depth-based differentiation of microbial function through sediment-hosted aquifers and enrichment of novel symbionts in the deep terrestrial subsurface.</title>
        <authorList>
            <person name="Probst A.J."/>
            <person name="Ladd B."/>
            <person name="Jarett J.K."/>
            <person name="Geller-Mcgrath D.E."/>
            <person name="Sieber C.M.K."/>
            <person name="Emerson J.B."/>
            <person name="Anantharaman K."/>
            <person name="Thomas B.C."/>
            <person name="Malmstrom R."/>
            <person name="Stieglmeier M."/>
            <person name="Klingl A."/>
            <person name="Woyke T."/>
            <person name="Ryan C.M."/>
            <person name="Banfield J.F."/>
        </authorList>
    </citation>
    <scope>NUCLEOTIDE SEQUENCE [LARGE SCALE GENOMIC DNA]</scope>
</reference>
<sequence>MILELKHYPDPVLKKKAKKIKEFKEEDRKLIKDMIETMYKNKGIGLAASQVGISKRIIVVDVGQGPKVFVNPEILKKQGR</sequence>
<dbReference type="InterPro" id="IPR023635">
    <property type="entry name" value="Peptide_deformylase"/>
</dbReference>
<protein>
    <submittedName>
        <fullName evidence="2">Peptide deformylase</fullName>
    </submittedName>
</protein>
<evidence type="ECO:0000313" key="2">
    <source>
        <dbReference type="EMBL" id="PIU46422.1"/>
    </source>
</evidence>
<accession>A0A2M6Z241</accession>
<feature type="non-terminal residue" evidence="2">
    <location>
        <position position="80"/>
    </location>
</feature>
<name>A0A2M6Z241_9BACT</name>
<dbReference type="InterPro" id="IPR036821">
    <property type="entry name" value="Peptide_deformylase_sf"/>
</dbReference>
<dbReference type="Proteomes" id="UP000228777">
    <property type="component" value="Unassembled WGS sequence"/>
</dbReference>
<gene>
    <name evidence="2" type="ORF">COS93_02580</name>
</gene>
<dbReference type="PANTHER" id="PTHR10458:SF22">
    <property type="entry name" value="PEPTIDE DEFORMYLASE"/>
    <property type="match status" value="1"/>
</dbReference>
<dbReference type="Gene3D" id="3.90.45.10">
    <property type="entry name" value="Peptide deformylase"/>
    <property type="match status" value="1"/>
</dbReference>
<organism evidence="2 3">
    <name type="scientific">bacterium (Candidatus Gribaldobacteria) CG07_land_8_20_14_0_80_33_18</name>
    <dbReference type="NCBI Taxonomy" id="2014272"/>
    <lineage>
        <taxon>Bacteria</taxon>
        <taxon>Candidatus Gribaldobacteria</taxon>
    </lineage>
</organism>
<comment type="similarity">
    <text evidence="1">Belongs to the polypeptide deformylase family.</text>
</comment>
<dbReference type="PANTHER" id="PTHR10458">
    <property type="entry name" value="PEPTIDE DEFORMYLASE"/>
    <property type="match status" value="1"/>
</dbReference>
<evidence type="ECO:0000256" key="1">
    <source>
        <dbReference type="ARBA" id="ARBA00010759"/>
    </source>
</evidence>
<dbReference type="EMBL" id="PEWP01000053">
    <property type="protein sequence ID" value="PIU46422.1"/>
    <property type="molecule type" value="Genomic_DNA"/>
</dbReference>
<dbReference type="Pfam" id="PF01327">
    <property type="entry name" value="Pep_deformylase"/>
    <property type="match status" value="1"/>
</dbReference>